<accession>A0A0E0J4G1</accession>
<keyword evidence="2" id="KW-1185">Reference proteome</keyword>
<protein>
    <submittedName>
        <fullName evidence="1">Uncharacterized protein</fullName>
    </submittedName>
</protein>
<proteinExistence type="predicted"/>
<dbReference type="HOGENOM" id="CLU_1322767_0_0_1"/>
<reference evidence="1" key="2">
    <citation type="submission" date="2018-04" db="EMBL/GenBank/DDBJ databases">
        <title>OnivRS2 (Oryza nivara Reference Sequence Version 2).</title>
        <authorList>
            <person name="Zhang J."/>
            <person name="Kudrna D."/>
            <person name="Lee S."/>
            <person name="Talag J."/>
            <person name="Rajasekar S."/>
            <person name="Welchert J."/>
            <person name="Hsing Y.-I."/>
            <person name="Wing R.A."/>
        </authorList>
    </citation>
    <scope>NUCLEOTIDE SEQUENCE [LARGE SCALE GENOMIC DNA]</scope>
    <source>
        <strain evidence="1">SL10</strain>
    </source>
</reference>
<dbReference type="OMA" id="ATDIQHQ"/>
<sequence>MASIEGERNEEVVGQLTLEQKARLDEVMKQAELSLQSDELLNKAAAGKLLGNNYIAVSGVLSNYSKGPLTLVAQHQYSGSVIMDYTNPIDAADSNNNPGRGYFIMEGDGSVEAAAVYNGKNNKGDQDCGWLFGFNINKRIQPEKMSFYAVCGRMANFINPDWAAIKIKIEHGGHIGYYPDPKTGTQIYGGISKDPKTGRYSVSVAFYGA</sequence>
<evidence type="ECO:0000313" key="2">
    <source>
        <dbReference type="Proteomes" id="UP000006591"/>
    </source>
</evidence>
<dbReference type="PANTHER" id="PTHR36482">
    <property type="entry name" value="OSJNBA0024J22.15 PROTEIN"/>
    <property type="match status" value="1"/>
</dbReference>
<dbReference type="EnsemblPlants" id="ONIVA11G20160.1">
    <property type="protein sequence ID" value="ONIVA11G20160.1"/>
    <property type="gene ID" value="ONIVA11G20160"/>
</dbReference>
<dbReference type="AlphaFoldDB" id="A0A0E0J4G1"/>
<organism evidence="1">
    <name type="scientific">Oryza nivara</name>
    <name type="common">Indian wild rice</name>
    <name type="synonym">Oryza sativa f. spontanea</name>
    <dbReference type="NCBI Taxonomy" id="4536"/>
    <lineage>
        <taxon>Eukaryota</taxon>
        <taxon>Viridiplantae</taxon>
        <taxon>Streptophyta</taxon>
        <taxon>Embryophyta</taxon>
        <taxon>Tracheophyta</taxon>
        <taxon>Spermatophyta</taxon>
        <taxon>Magnoliopsida</taxon>
        <taxon>Liliopsida</taxon>
        <taxon>Poales</taxon>
        <taxon>Poaceae</taxon>
        <taxon>BOP clade</taxon>
        <taxon>Oryzoideae</taxon>
        <taxon>Oryzeae</taxon>
        <taxon>Oryzinae</taxon>
        <taxon>Oryza</taxon>
    </lineage>
</organism>
<evidence type="ECO:0000313" key="1">
    <source>
        <dbReference type="EnsemblPlants" id="ONIVA11G20160.1"/>
    </source>
</evidence>
<dbReference type="InterPro" id="IPR053085">
    <property type="entry name" value="Jasmonate-induced_protein"/>
</dbReference>
<reference evidence="1" key="1">
    <citation type="submission" date="2015-04" db="UniProtKB">
        <authorList>
            <consortium name="EnsemblPlants"/>
        </authorList>
    </citation>
    <scope>IDENTIFICATION</scope>
    <source>
        <strain evidence="1">SL10</strain>
    </source>
</reference>
<name>A0A0E0J4G1_ORYNI</name>
<dbReference type="PANTHER" id="PTHR36482:SF6">
    <property type="entry name" value="JASMONATE-INDUCED PROTEIN HOMOLOG"/>
    <property type="match status" value="1"/>
</dbReference>
<dbReference type="Gramene" id="ONIVA11G20160.1">
    <property type="protein sequence ID" value="ONIVA11G20160.1"/>
    <property type="gene ID" value="ONIVA11G20160"/>
</dbReference>
<dbReference type="Proteomes" id="UP000006591">
    <property type="component" value="Chromosome 11"/>
</dbReference>